<dbReference type="InterPro" id="IPR001878">
    <property type="entry name" value="Znf_CCHC"/>
</dbReference>
<keyword evidence="1" id="KW-0863">Zinc-finger</keyword>
<evidence type="ECO:0000256" key="2">
    <source>
        <dbReference type="SAM" id="MobiDB-lite"/>
    </source>
</evidence>
<dbReference type="PROSITE" id="PS50158">
    <property type="entry name" value="ZF_CCHC"/>
    <property type="match status" value="1"/>
</dbReference>
<dbReference type="Gene3D" id="4.10.60.10">
    <property type="entry name" value="Zinc finger, CCHC-type"/>
    <property type="match status" value="1"/>
</dbReference>
<comment type="caution">
    <text evidence="4">The sequence shown here is derived from an EMBL/GenBank/DDBJ whole genome shotgun (WGS) entry which is preliminary data.</text>
</comment>
<dbReference type="Pfam" id="PF00098">
    <property type="entry name" value="zf-CCHC"/>
    <property type="match status" value="1"/>
</dbReference>
<protein>
    <recommendedName>
        <fullName evidence="3">CCHC-type domain-containing protein</fullName>
    </recommendedName>
</protein>
<dbReference type="GO" id="GO:0008270">
    <property type="term" value="F:zinc ion binding"/>
    <property type="evidence" value="ECO:0007669"/>
    <property type="project" value="UniProtKB-KW"/>
</dbReference>
<dbReference type="SMART" id="SM00343">
    <property type="entry name" value="ZnF_C2HC"/>
    <property type="match status" value="1"/>
</dbReference>
<feature type="compositionally biased region" description="Basic and acidic residues" evidence="2">
    <location>
        <begin position="68"/>
        <end position="84"/>
    </location>
</feature>
<feature type="domain" description="CCHC-type" evidence="3">
    <location>
        <begin position="44"/>
        <end position="60"/>
    </location>
</feature>
<dbReference type="InterPro" id="IPR036875">
    <property type="entry name" value="Znf_CCHC_sf"/>
</dbReference>
<keyword evidence="1" id="KW-0479">Metal-binding</keyword>
<feature type="region of interest" description="Disordered" evidence="2">
    <location>
        <begin position="66"/>
        <end position="95"/>
    </location>
</feature>
<accession>A0AAW2KAN7</accession>
<dbReference type="PANTHER" id="PTHR35046:SF9">
    <property type="entry name" value="RNA-DIRECTED DNA POLYMERASE"/>
    <property type="match status" value="1"/>
</dbReference>
<feature type="region of interest" description="Disordered" evidence="2">
    <location>
        <begin position="1"/>
        <end position="21"/>
    </location>
</feature>
<dbReference type="AlphaFoldDB" id="A0AAW2KAN7"/>
<dbReference type="GO" id="GO:0003676">
    <property type="term" value="F:nucleic acid binding"/>
    <property type="evidence" value="ECO:0007669"/>
    <property type="project" value="InterPro"/>
</dbReference>
<keyword evidence="1" id="KW-0862">Zinc</keyword>
<proteinExistence type="predicted"/>
<dbReference type="SUPFAM" id="SSF57756">
    <property type="entry name" value="Retrovirus zinc finger-like domains"/>
    <property type="match status" value="1"/>
</dbReference>
<evidence type="ECO:0000256" key="1">
    <source>
        <dbReference type="PROSITE-ProRule" id="PRU00047"/>
    </source>
</evidence>
<reference evidence="4" key="1">
    <citation type="submission" date="2020-06" db="EMBL/GenBank/DDBJ databases">
        <authorList>
            <person name="Li T."/>
            <person name="Hu X."/>
            <person name="Zhang T."/>
            <person name="Song X."/>
            <person name="Zhang H."/>
            <person name="Dai N."/>
            <person name="Sheng W."/>
            <person name="Hou X."/>
            <person name="Wei L."/>
        </authorList>
    </citation>
    <scope>NUCLEOTIDE SEQUENCE</scope>
    <source>
        <strain evidence="4">G02</strain>
        <tissue evidence="4">Leaf</tissue>
    </source>
</reference>
<evidence type="ECO:0000313" key="4">
    <source>
        <dbReference type="EMBL" id="KAL0303561.1"/>
    </source>
</evidence>
<organism evidence="4">
    <name type="scientific">Sesamum radiatum</name>
    <name type="common">Black benniseed</name>
    <dbReference type="NCBI Taxonomy" id="300843"/>
    <lineage>
        <taxon>Eukaryota</taxon>
        <taxon>Viridiplantae</taxon>
        <taxon>Streptophyta</taxon>
        <taxon>Embryophyta</taxon>
        <taxon>Tracheophyta</taxon>
        <taxon>Spermatophyta</taxon>
        <taxon>Magnoliopsida</taxon>
        <taxon>eudicotyledons</taxon>
        <taxon>Gunneridae</taxon>
        <taxon>Pentapetalae</taxon>
        <taxon>asterids</taxon>
        <taxon>lamiids</taxon>
        <taxon>Lamiales</taxon>
        <taxon>Pedaliaceae</taxon>
        <taxon>Sesamum</taxon>
    </lineage>
</organism>
<dbReference type="EMBL" id="JACGWJ010000029">
    <property type="protein sequence ID" value="KAL0303561.1"/>
    <property type="molecule type" value="Genomic_DNA"/>
</dbReference>
<dbReference type="PANTHER" id="PTHR35046">
    <property type="entry name" value="ZINC KNUCKLE (CCHC-TYPE) FAMILY PROTEIN"/>
    <property type="match status" value="1"/>
</dbReference>
<sequence length="158" mass="17734">MEEQPQEKHHSTSKLNEVDPKYCDKVAAKNVKPEQNSSRNRDIRCFKCQGRGHIASECPNRRTIIFDNHGELETKGESTDKEEPSQEDGDGEYVEEGEVFVTRRILSVQMLEEDNCQGKVCSIISNGGSCSNVASTELVQIMSTYYQASPSIQALMDK</sequence>
<evidence type="ECO:0000259" key="3">
    <source>
        <dbReference type="PROSITE" id="PS50158"/>
    </source>
</evidence>
<gene>
    <name evidence="4" type="ORF">Sradi_6224200</name>
</gene>
<reference evidence="4" key="2">
    <citation type="journal article" date="2024" name="Plant">
        <title>Genomic evolution and insights into agronomic trait innovations of Sesamum species.</title>
        <authorList>
            <person name="Miao H."/>
            <person name="Wang L."/>
            <person name="Qu L."/>
            <person name="Liu H."/>
            <person name="Sun Y."/>
            <person name="Le M."/>
            <person name="Wang Q."/>
            <person name="Wei S."/>
            <person name="Zheng Y."/>
            <person name="Lin W."/>
            <person name="Duan Y."/>
            <person name="Cao H."/>
            <person name="Xiong S."/>
            <person name="Wang X."/>
            <person name="Wei L."/>
            <person name="Li C."/>
            <person name="Ma Q."/>
            <person name="Ju M."/>
            <person name="Zhao R."/>
            <person name="Li G."/>
            <person name="Mu C."/>
            <person name="Tian Q."/>
            <person name="Mei H."/>
            <person name="Zhang T."/>
            <person name="Gao T."/>
            <person name="Zhang H."/>
        </authorList>
    </citation>
    <scope>NUCLEOTIDE SEQUENCE</scope>
    <source>
        <strain evidence="4">G02</strain>
    </source>
</reference>
<feature type="compositionally biased region" description="Acidic residues" evidence="2">
    <location>
        <begin position="85"/>
        <end position="95"/>
    </location>
</feature>
<name>A0AAW2KAN7_SESRA</name>